<dbReference type="EMBL" id="LXQE01000037">
    <property type="protein sequence ID" value="RCJ41050.1"/>
    <property type="molecule type" value="Genomic_DNA"/>
</dbReference>
<gene>
    <name evidence="1" type="ORF">A6769_38990</name>
</gene>
<sequence length="230" mass="25880">MTTEIKLGFCKAPEPIYLYIKSGEMEGNGYTWYYYDFDKEKITPEYNTGLCGYLSELRLTSREFKGKENVKLDIVINSNETYIIRTGVETNFAKTFLLAIALVEDLTKPLIIGCAAGEENVVFCRVYDATTKSRVKAEWNPSADWAGIIQDTKARLEGNNAPPSLVKSQPPKASRETLLAESDRLIADLNWSASQGKEYLLKNYSKVGRSLLTDAELLDFVGKLQKNFDV</sequence>
<reference evidence="1 2" key="1">
    <citation type="submission" date="2016-04" db="EMBL/GenBank/DDBJ databases">
        <authorList>
            <person name="Evans L.H."/>
            <person name="Alamgir A."/>
            <person name="Owens N."/>
            <person name="Weber N.D."/>
            <person name="Virtaneva K."/>
            <person name="Barbian K."/>
            <person name="Babar A."/>
            <person name="Rosenke K."/>
        </authorList>
    </citation>
    <scope>NUCLEOTIDE SEQUENCE [LARGE SCALE GENOMIC DNA]</scope>
    <source>
        <strain evidence="1">NIES-2108</strain>
    </source>
</reference>
<proteinExistence type="predicted"/>
<name>A0A367RZB1_NOSPU</name>
<accession>A0A367RZB1</accession>
<evidence type="ECO:0000313" key="1">
    <source>
        <dbReference type="EMBL" id="RCJ41050.1"/>
    </source>
</evidence>
<dbReference type="AlphaFoldDB" id="A0A367RZB1"/>
<dbReference type="Proteomes" id="UP000252085">
    <property type="component" value="Unassembled WGS sequence"/>
</dbReference>
<organism evidence="1 2">
    <name type="scientific">Nostoc punctiforme NIES-2108</name>
    <dbReference type="NCBI Taxonomy" id="1356359"/>
    <lineage>
        <taxon>Bacteria</taxon>
        <taxon>Bacillati</taxon>
        <taxon>Cyanobacteriota</taxon>
        <taxon>Cyanophyceae</taxon>
        <taxon>Nostocales</taxon>
        <taxon>Nostocaceae</taxon>
        <taxon>Nostoc</taxon>
    </lineage>
</organism>
<evidence type="ECO:0000313" key="2">
    <source>
        <dbReference type="Proteomes" id="UP000252085"/>
    </source>
</evidence>
<protein>
    <submittedName>
        <fullName evidence="1">Uncharacterized protein</fullName>
    </submittedName>
</protein>
<comment type="caution">
    <text evidence="1">The sequence shown here is derived from an EMBL/GenBank/DDBJ whole genome shotgun (WGS) entry which is preliminary data.</text>
</comment>